<dbReference type="Pfam" id="PF05872">
    <property type="entry name" value="HerA_C"/>
    <property type="match status" value="1"/>
</dbReference>
<name>A0A975NW65_9BRAD</name>
<evidence type="ECO:0000259" key="1">
    <source>
        <dbReference type="Pfam" id="PF05872"/>
    </source>
</evidence>
<dbReference type="SUPFAM" id="SSF52540">
    <property type="entry name" value="P-loop containing nucleoside triphosphate hydrolases"/>
    <property type="match status" value="1"/>
</dbReference>
<dbReference type="InterPro" id="IPR027417">
    <property type="entry name" value="P-loop_NTPase"/>
</dbReference>
<gene>
    <name evidence="2" type="ORF">KMZ93_17955</name>
</gene>
<evidence type="ECO:0000313" key="2">
    <source>
        <dbReference type="EMBL" id="QWG21866.1"/>
    </source>
</evidence>
<reference evidence="2 3" key="1">
    <citation type="submission" date="2021-06" db="EMBL/GenBank/DDBJ databases">
        <title>Bradyrhizobium sp. S2-11-4 Genome sequencing.</title>
        <authorList>
            <person name="Jin L."/>
        </authorList>
    </citation>
    <scope>NUCLEOTIDE SEQUENCE [LARGE SCALE GENOMIC DNA]</scope>
    <source>
        <strain evidence="2 3">S2-11-4</strain>
    </source>
</reference>
<dbReference type="PANTHER" id="PTHR30121">
    <property type="entry name" value="UNCHARACTERIZED PROTEIN YJGR-RELATED"/>
    <property type="match status" value="1"/>
</dbReference>
<dbReference type="Proteomes" id="UP000676951">
    <property type="component" value="Chromosome"/>
</dbReference>
<dbReference type="RefSeq" id="WP_215602595.1">
    <property type="nucleotide sequence ID" value="NZ_CP076136.1"/>
</dbReference>
<dbReference type="InterPro" id="IPR033186">
    <property type="entry name" value="HerA_C"/>
</dbReference>
<dbReference type="Gene3D" id="3.40.50.300">
    <property type="entry name" value="P-loop containing nucleotide triphosphate hydrolases"/>
    <property type="match status" value="2"/>
</dbReference>
<feature type="domain" description="Helicase HerA-like C-terminal" evidence="1">
    <location>
        <begin position="19"/>
        <end position="509"/>
    </location>
</feature>
<dbReference type="InterPro" id="IPR051162">
    <property type="entry name" value="T4SS_component"/>
</dbReference>
<proteinExistence type="predicted"/>
<sequence length="526" mass="56009">MATSENKMADTGEKLFIGKGEQPAWLTLGLANRHGLVTGATGTGKTVSLQVMAEGFSRAGVPVFAADIKGDLSGIAEVGEPKDFILKRATAMGLAFQPDEFSTVFWDVFGEQGHPVRATVSEMGPLLLSRMMDLNDVQEGVLNIAFRVADEQGLLLLDMKDLRAILSFVAEHAADLTTQYGNVSKQTVGTIQRQLLVLENQGGARFFGEPALALKDFMKTDSDGRGIVNILVADKLMESPRLYATFLLWMLSELFEELPEVGDPPKPKLVFFFDEAHLLFNDAPKALMDKIEQVVRLIRSKGVGVYFVTQNPIDVPDKVLAQLGNRVQHALRAFTPRDQKAVAAAAQTFRPNPKLDTTKVITELGKGEALVSFLEGNGTPAMVERVMVRPPAGRIGPITPEERKAIMSKSPVKGKYDTTVDSESASEMLQKRVAETAAPAEGPAGGGGGGGVLAQIGAIVATIFGTNVKRGKLSTGQVIARSVTRTVTNQVAGNVAASVGKSLGGAMGSSVGRALVRGALGGLLRR</sequence>
<evidence type="ECO:0000313" key="3">
    <source>
        <dbReference type="Proteomes" id="UP000676951"/>
    </source>
</evidence>
<dbReference type="AlphaFoldDB" id="A0A975NW65"/>
<protein>
    <submittedName>
        <fullName evidence="2">DUF853 domain-containing protein</fullName>
    </submittedName>
</protein>
<keyword evidence="3" id="KW-1185">Reference proteome</keyword>
<accession>A0A975NW65</accession>
<dbReference type="PANTHER" id="PTHR30121:SF6">
    <property type="entry name" value="SLR6007 PROTEIN"/>
    <property type="match status" value="1"/>
</dbReference>
<dbReference type="EMBL" id="CP076136">
    <property type="protein sequence ID" value="QWG21866.1"/>
    <property type="molecule type" value="Genomic_DNA"/>
</dbReference>
<organism evidence="2 3">
    <name type="scientific">Bradyrhizobium sediminis</name>
    <dbReference type="NCBI Taxonomy" id="2840469"/>
    <lineage>
        <taxon>Bacteria</taxon>
        <taxon>Pseudomonadati</taxon>
        <taxon>Pseudomonadota</taxon>
        <taxon>Alphaproteobacteria</taxon>
        <taxon>Hyphomicrobiales</taxon>
        <taxon>Nitrobacteraceae</taxon>
        <taxon>Bradyrhizobium</taxon>
    </lineage>
</organism>